<gene>
    <name evidence="2" type="ORF">CAK95_12775</name>
</gene>
<dbReference type="InterPro" id="IPR005064">
    <property type="entry name" value="BUG"/>
</dbReference>
<comment type="similarity">
    <text evidence="1">Belongs to the UPF0065 (bug) family.</text>
</comment>
<evidence type="ECO:0000256" key="1">
    <source>
        <dbReference type="ARBA" id="ARBA00006987"/>
    </source>
</evidence>
<dbReference type="STRING" id="1235591.CAK95_12775"/>
<dbReference type="Gene3D" id="3.40.190.150">
    <property type="entry name" value="Bordetella uptake gene, domain 1"/>
    <property type="match status" value="1"/>
</dbReference>
<dbReference type="InterPro" id="IPR042100">
    <property type="entry name" value="Bug_dom1"/>
</dbReference>
<sequence>MAAKLSKLVLTIIAFAFALGGTQAQTSHYPERPITMVVTFAVGGSSDVLARSVANAMSQGLGKPIVVENRPGAGGNIGAEAVSKAAPNGYTILFGTNGTLGIGPALYKNLRYNPQKDLVPVGLLHQLPLVLIVNPQVPAKNLGELIAYARSNPGKLTFASAGIGSASHLTTELFKIAAGIDILHVPYKGGGAATADLVSGQVSMMLETIPNALPLVRGGQMRALGVTTKERSINAPDLPTFAESGLPKFDVSAWTGLFVPAGTPKAIIDRLNAETVRIASDPAYVAQVKSMGADVASSSPEAFDTFVRKDVANWTEAIQHSGARAE</sequence>
<accession>A0A1W6ZR29</accession>
<keyword evidence="3" id="KW-1185">Reference proteome</keyword>
<dbReference type="Gene3D" id="3.40.190.10">
    <property type="entry name" value="Periplasmic binding protein-like II"/>
    <property type="match status" value="1"/>
</dbReference>
<dbReference type="PIRSF" id="PIRSF017082">
    <property type="entry name" value="YflP"/>
    <property type="match status" value="1"/>
</dbReference>
<dbReference type="RefSeq" id="WP_086088263.1">
    <property type="nucleotide sequence ID" value="NZ_CP021112.1"/>
</dbReference>
<proteinExistence type="inferred from homology"/>
<dbReference type="AlphaFoldDB" id="A0A1W6ZR29"/>
<dbReference type="PANTHER" id="PTHR42928">
    <property type="entry name" value="TRICARBOXYLATE-BINDING PROTEIN"/>
    <property type="match status" value="1"/>
</dbReference>
<name>A0A1W6ZR29_9HYPH</name>
<dbReference type="SUPFAM" id="SSF53850">
    <property type="entry name" value="Periplasmic binding protein-like II"/>
    <property type="match status" value="1"/>
</dbReference>
<evidence type="ECO:0000313" key="2">
    <source>
        <dbReference type="EMBL" id="ARP99858.1"/>
    </source>
</evidence>
<organism evidence="2 3">
    <name type="scientific">Pseudorhodoplanes sinuspersici</name>
    <dbReference type="NCBI Taxonomy" id="1235591"/>
    <lineage>
        <taxon>Bacteria</taxon>
        <taxon>Pseudomonadati</taxon>
        <taxon>Pseudomonadota</taxon>
        <taxon>Alphaproteobacteria</taxon>
        <taxon>Hyphomicrobiales</taxon>
        <taxon>Pseudorhodoplanes</taxon>
    </lineage>
</organism>
<dbReference type="EMBL" id="CP021112">
    <property type="protein sequence ID" value="ARP99858.1"/>
    <property type="molecule type" value="Genomic_DNA"/>
</dbReference>
<dbReference type="OrthoDB" id="7375033at2"/>
<dbReference type="KEGG" id="psin:CAK95_12775"/>
<reference evidence="2 3" key="1">
    <citation type="submission" date="2017-05" db="EMBL/GenBank/DDBJ databases">
        <title>Full genome sequence of Pseudorhodoplanes sinuspersici.</title>
        <authorList>
            <person name="Dastgheib S.M.M."/>
            <person name="Shavandi M."/>
            <person name="Tirandaz H."/>
        </authorList>
    </citation>
    <scope>NUCLEOTIDE SEQUENCE [LARGE SCALE GENOMIC DNA]</scope>
    <source>
        <strain evidence="2 3">RIPI110</strain>
    </source>
</reference>
<protein>
    <submittedName>
        <fullName evidence="2">Uncharacterized protein</fullName>
    </submittedName>
</protein>
<dbReference type="PANTHER" id="PTHR42928:SF5">
    <property type="entry name" value="BLR1237 PROTEIN"/>
    <property type="match status" value="1"/>
</dbReference>
<dbReference type="Proteomes" id="UP000194137">
    <property type="component" value="Chromosome"/>
</dbReference>
<dbReference type="Pfam" id="PF03401">
    <property type="entry name" value="TctC"/>
    <property type="match status" value="1"/>
</dbReference>
<dbReference type="CDD" id="cd13578">
    <property type="entry name" value="PBP2_Bug27"/>
    <property type="match status" value="1"/>
</dbReference>
<evidence type="ECO:0000313" key="3">
    <source>
        <dbReference type="Proteomes" id="UP000194137"/>
    </source>
</evidence>